<accession>A0A7Y0BNI4</accession>
<dbReference type="Proteomes" id="UP000583556">
    <property type="component" value="Unassembled WGS sequence"/>
</dbReference>
<keyword evidence="1" id="KW-0732">Signal</keyword>
<reference evidence="2 3" key="1">
    <citation type="submission" date="2020-04" db="EMBL/GenBank/DDBJ databases">
        <title>Novosphingobium sp. TW-4 isolated from soil.</title>
        <authorList>
            <person name="Dahal R.H."/>
            <person name="Chaudhary D.K."/>
        </authorList>
    </citation>
    <scope>NUCLEOTIDE SEQUENCE [LARGE SCALE GENOMIC DNA]</scope>
    <source>
        <strain evidence="2 3">TW-4</strain>
    </source>
</reference>
<gene>
    <name evidence="2" type="ORF">HHL27_08715</name>
</gene>
<proteinExistence type="predicted"/>
<sequence>MTKKILCASLAALAASVAMAPAAHAESKFVTGTASPLTASASLDFTITIPKFVYIRVGTGTNVANNTNVDSLVFSVPAANVGDGTSIAGTGGDLTGGVVTARVTGNNGTIAFSSTTAGALGNGGGDTISWSQMNVAVATNTSTTALAHPTLADNSTTSINLTPTSGTKVTNLDAKWTFSYKNSNIVAAGTYGGVNTNNGRVTYAVSMP</sequence>
<evidence type="ECO:0000313" key="2">
    <source>
        <dbReference type="EMBL" id="NML93747.1"/>
    </source>
</evidence>
<keyword evidence="3" id="KW-1185">Reference proteome</keyword>
<feature type="chain" id="PRO_5031280642" evidence="1">
    <location>
        <begin position="26"/>
        <end position="208"/>
    </location>
</feature>
<comment type="caution">
    <text evidence="2">The sequence shown here is derived from an EMBL/GenBank/DDBJ whole genome shotgun (WGS) entry which is preliminary data.</text>
</comment>
<feature type="signal peptide" evidence="1">
    <location>
        <begin position="1"/>
        <end position="25"/>
    </location>
</feature>
<dbReference type="EMBL" id="JABBGM010000003">
    <property type="protein sequence ID" value="NML93747.1"/>
    <property type="molecule type" value="Genomic_DNA"/>
</dbReference>
<protein>
    <submittedName>
        <fullName evidence="2">Uncharacterized protein</fullName>
    </submittedName>
</protein>
<organism evidence="2 3">
    <name type="scientific">Novosphingobium olei</name>
    <dbReference type="NCBI Taxonomy" id="2728851"/>
    <lineage>
        <taxon>Bacteria</taxon>
        <taxon>Pseudomonadati</taxon>
        <taxon>Pseudomonadota</taxon>
        <taxon>Alphaproteobacteria</taxon>
        <taxon>Sphingomonadales</taxon>
        <taxon>Sphingomonadaceae</taxon>
        <taxon>Novosphingobium</taxon>
    </lineage>
</organism>
<evidence type="ECO:0000313" key="3">
    <source>
        <dbReference type="Proteomes" id="UP000583556"/>
    </source>
</evidence>
<name>A0A7Y0BNI4_9SPHN</name>
<dbReference type="RefSeq" id="WP_169493013.1">
    <property type="nucleotide sequence ID" value="NZ_AP029021.1"/>
</dbReference>
<dbReference type="AlphaFoldDB" id="A0A7Y0BNI4"/>
<evidence type="ECO:0000256" key="1">
    <source>
        <dbReference type="SAM" id="SignalP"/>
    </source>
</evidence>